<accession>A0A1F5JJI5</accession>
<feature type="transmembrane region" description="Helical" evidence="8">
    <location>
        <begin position="315"/>
        <end position="336"/>
    </location>
</feature>
<keyword evidence="6 8" id="KW-1133">Transmembrane helix</keyword>
<dbReference type="GO" id="GO:0015087">
    <property type="term" value="F:cobalt ion transmembrane transporter activity"/>
    <property type="evidence" value="ECO:0007669"/>
    <property type="project" value="TreeGrafter"/>
</dbReference>
<dbReference type="PANTHER" id="PTHR46494">
    <property type="entry name" value="CORA FAMILY METAL ION TRANSPORTER (EUROFUNG)"/>
    <property type="match status" value="1"/>
</dbReference>
<evidence type="ECO:0000256" key="1">
    <source>
        <dbReference type="ARBA" id="ARBA00004651"/>
    </source>
</evidence>
<evidence type="ECO:0000256" key="5">
    <source>
        <dbReference type="ARBA" id="ARBA00022692"/>
    </source>
</evidence>
<proteinExistence type="inferred from homology"/>
<comment type="caution">
    <text evidence="9">The sequence shown here is derived from an EMBL/GenBank/DDBJ whole genome shotgun (WGS) entry which is preliminary data.</text>
</comment>
<dbReference type="GO" id="GO:0000287">
    <property type="term" value="F:magnesium ion binding"/>
    <property type="evidence" value="ECO:0007669"/>
    <property type="project" value="TreeGrafter"/>
</dbReference>
<keyword evidence="5 8" id="KW-0812">Transmembrane</keyword>
<reference evidence="9 10" key="1">
    <citation type="journal article" date="2016" name="Nat. Commun.">
        <title>Thousands of microbial genomes shed light on interconnected biogeochemical processes in an aquifer system.</title>
        <authorList>
            <person name="Anantharaman K."/>
            <person name="Brown C.T."/>
            <person name="Hug L.A."/>
            <person name="Sharon I."/>
            <person name="Castelle C.J."/>
            <person name="Probst A.J."/>
            <person name="Thomas B.C."/>
            <person name="Singh A."/>
            <person name="Wilkins M.J."/>
            <person name="Karaoz U."/>
            <person name="Brodie E.L."/>
            <person name="Williams K.H."/>
            <person name="Hubbard S.S."/>
            <person name="Banfield J.F."/>
        </authorList>
    </citation>
    <scope>NUCLEOTIDE SEQUENCE [LARGE SCALE GENOMIC DNA]</scope>
</reference>
<dbReference type="Gene3D" id="1.20.58.340">
    <property type="entry name" value="Magnesium transport protein CorA, transmembrane region"/>
    <property type="match status" value="2"/>
</dbReference>
<evidence type="ECO:0000256" key="6">
    <source>
        <dbReference type="ARBA" id="ARBA00022989"/>
    </source>
</evidence>
<protein>
    <recommendedName>
        <fullName evidence="11">Magnesium transport protein CorA</fullName>
    </recommendedName>
</protein>
<dbReference type="InterPro" id="IPR002523">
    <property type="entry name" value="MgTranspt_CorA/ZnTranspt_ZntB"/>
</dbReference>
<evidence type="ECO:0000313" key="10">
    <source>
        <dbReference type="Proteomes" id="UP000177555"/>
    </source>
</evidence>
<evidence type="ECO:0008006" key="11">
    <source>
        <dbReference type="Google" id="ProtNLM"/>
    </source>
</evidence>
<dbReference type="CDD" id="cd12822">
    <property type="entry name" value="TmCorA-like"/>
    <property type="match status" value="1"/>
</dbReference>
<evidence type="ECO:0000256" key="2">
    <source>
        <dbReference type="ARBA" id="ARBA00009765"/>
    </source>
</evidence>
<dbReference type="Gene3D" id="3.30.460.20">
    <property type="entry name" value="CorA soluble domain-like"/>
    <property type="match status" value="1"/>
</dbReference>
<evidence type="ECO:0000256" key="3">
    <source>
        <dbReference type="ARBA" id="ARBA00022448"/>
    </source>
</evidence>
<dbReference type="Proteomes" id="UP000177555">
    <property type="component" value="Unassembled WGS sequence"/>
</dbReference>
<feature type="transmembrane region" description="Helical" evidence="8">
    <location>
        <begin position="273"/>
        <end position="295"/>
    </location>
</feature>
<evidence type="ECO:0000256" key="4">
    <source>
        <dbReference type="ARBA" id="ARBA00022475"/>
    </source>
</evidence>
<dbReference type="GO" id="GO:0015095">
    <property type="term" value="F:magnesium ion transmembrane transporter activity"/>
    <property type="evidence" value="ECO:0007669"/>
    <property type="project" value="TreeGrafter"/>
</dbReference>
<name>A0A1F5JJI5_9BACT</name>
<dbReference type="GO" id="GO:0050897">
    <property type="term" value="F:cobalt ion binding"/>
    <property type="evidence" value="ECO:0007669"/>
    <property type="project" value="TreeGrafter"/>
</dbReference>
<organism evidence="9 10">
    <name type="scientific">Candidatus Daviesbacteria bacterium RIFCSPHIGHO2_01_FULL_40_11</name>
    <dbReference type="NCBI Taxonomy" id="1797762"/>
    <lineage>
        <taxon>Bacteria</taxon>
        <taxon>Candidatus Daviesiibacteriota</taxon>
    </lineage>
</organism>
<dbReference type="PANTHER" id="PTHR46494:SF1">
    <property type="entry name" value="CORA FAMILY METAL ION TRANSPORTER (EUROFUNG)"/>
    <property type="match status" value="1"/>
</dbReference>
<gene>
    <name evidence="9" type="ORF">A2867_04205</name>
</gene>
<dbReference type="AlphaFoldDB" id="A0A1F5JJI5"/>
<dbReference type="SUPFAM" id="SSF144083">
    <property type="entry name" value="Magnesium transport protein CorA, transmembrane region"/>
    <property type="match status" value="1"/>
</dbReference>
<keyword evidence="3" id="KW-0813">Transport</keyword>
<dbReference type="GO" id="GO:0005886">
    <property type="term" value="C:plasma membrane"/>
    <property type="evidence" value="ECO:0007669"/>
    <property type="project" value="UniProtKB-SubCell"/>
</dbReference>
<dbReference type="InterPro" id="IPR045863">
    <property type="entry name" value="CorA_TM1_TM2"/>
</dbReference>
<evidence type="ECO:0000256" key="8">
    <source>
        <dbReference type="SAM" id="Phobius"/>
    </source>
</evidence>
<comment type="subcellular location">
    <subcellularLocation>
        <location evidence="1">Cell membrane</location>
        <topology evidence="1">Multi-pass membrane protein</topology>
    </subcellularLocation>
</comment>
<dbReference type="InterPro" id="IPR045861">
    <property type="entry name" value="CorA_cytoplasmic_dom"/>
</dbReference>
<evidence type="ECO:0000313" key="9">
    <source>
        <dbReference type="EMBL" id="OGE28811.1"/>
    </source>
</evidence>
<keyword evidence="7 8" id="KW-0472">Membrane</keyword>
<dbReference type="EMBL" id="MFCP01000015">
    <property type="protein sequence ID" value="OGE28811.1"/>
    <property type="molecule type" value="Genomic_DNA"/>
</dbReference>
<keyword evidence="4" id="KW-1003">Cell membrane</keyword>
<sequence>MAGTLKGYLNFLNPPENGAKVSEPKKNGEKIQTIHHGKITWVDVRDPNRREISQLAEKFPFHPLHLEDCVSKGQFPKLEQSDEDKYLFLLFRLPRFHLRDGSITISQICFFLGEGYLVTIHENTGDIISNMFTDCKENKQQREAYINNSSAHLFYTILEKLTDDLSPILQSILKEVDETEDIVFDDKVSGVYKVGQLRRKIISLRRIIGPLRSLLEDIEERINRFARSNLTVYFVDIAHRVDKAWETLEEARETVDIYKDADFIASTEKTNRILAVLTLIFTLSIPATVIGSFYGMNILLPGGLEGGSLTFLGKYTTFILILAAAALPVFLMLTFFRKKGWF</sequence>
<evidence type="ECO:0000256" key="7">
    <source>
        <dbReference type="ARBA" id="ARBA00023136"/>
    </source>
</evidence>
<dbReference type="Pfam" id="PF01544">
    <property type="entry name" value="CorA"/>
    <property type="match status" value="1"/>
</dbReference>
<comment type="similarity">
    <text evidence="2">Belongs to the CorA metal ion transporter (MIT) (TC 1.A.35) family.</text>
</comment>
<dbReference type="SUPFAM" id="SSF143865">
    <property type="entry name" value="CorA soluble domain-like"/>
    <property type="match status" value="1"/>
</dbReference>